<reference evidence="6 7" key="1">
    <citation type="submission" date="2021-11" db="EMBL/GenBank/DDBJ databases">
        <title>Seasonal and diel survey of microbial diversity of the Tyrrhenian coast.</title>
        <authorList>
            <person name="Gattoni G."/>
            <person name="Corral P."/>
        </authorList>
    </citation>
    <scope>NUCLEOTIDE SEQUENCE [LARGE SCALE GENOMIC DNA]</scope>
    <source>
        <strain evidence="6 7">Mr9</strain>
    </source>
</reference>
<gene>
    <name evidence="6" type="ORF">LLW17_09750</name>
</gene>
<evidence type="ECO:0000256" key="2">
    <source>
        <dbReference type="ARBA" id="ARBA00022692"/>
    </source>
</evidence>
<keyword evidence="2 5" id="KW-0812">Transmembrane</keyword>
<evidence type="ECO:0000256" key="5">
    <source>
        <dbReference type="SAM" id="Phobius"/>
    </source>
</evidence>
<keyword evidence="4 5" id="KW-0472">Membrane</keyword>
<sequence length="115" mass="12737">MILLLKALALFTGIAFVIYGISCLLTQKMKEEFTRFGLSEWRRTTGYLQLLGGTGLLAGTFFNTNLLALSAAGLAVLMLLGFLTRLRIKDSILASSPAFVFMLVNLFLAIYFFKN</sequence>
<dbReference type="InterPro" id="IPR032808">
    <property type="entry name" value="DoxX"/>
</dbReference>
<evidence type="ECO:0000256" key="4">
    <source>
        <dbReference type="ARBA" id="ARBA00023136"/>
    </source>
</evidence>
<evidence type="ECO:0000256" key="1">
    <source>
        <dbReference type="ARBA" id="ARBA00004141"/>
    </source>
</evidence>
<evidence type="ECO:0000313" key="7">
    <source>
        <dbReference type="Proteomes" id="UP001197770"/>
    </source>
</evidence>
<proteinExistence type="predicted"/>
<dbReference type="Pfam" id="PF13564">
    <property type="entry name" value="DoxX_2"/>
    <property type="match status" value="1"/>
</dbReference>
<dbReference type="Proteomes" id="UP001197770">
    <property type="component" value="Unassembled WGS sequence"/>
</dbReference>
<accession>A0ABS8GSM3</accession>
<organism evidence="6 7">
    <name type="scientific">Leeuwenhoekiella parthenopeia</name>
    <dbReference type="NCBI Taxonomy" id="2890320"/>
    <lineage>
        <taxon>Bacteria</taxon>
        <taxon>Pseudomonadati</taxon>
        <taxon>Bacteroidota</taxon>
        <taxon>Flavobacteriia</taxon>
        <taxon>Flavobacteriales</taxon>
        <taxon>Flavobacteriaceae</taxon>
        <taxon>Leeuwenhoekiella</taxon>
    </lineage>
</organism>
<keyword evidence="3 5" id="KW-1133">Transmembrane helix</keyword>
<comment type="subcellular location">
    <subcellularLocation>
        <location evidence="1">Membrane</location>
        <topology evidence="1">Multi-pass membrane protein</topology>
    </subcellularLocation>
</comment>
<name>A0ABS8GSM3_9FLAO</name>
<evidence type="ECO:0000256" key="3">
    <source>
        <dbReference type="ARBA" id="ARBA00022989"/>
    </source>
</evidence>
<feature type="transmembrane region" description="Helical" evidence="5">
    <location>
        <begin position="92"/>
        <end position="113"/>
    </location>
</feature>
<dbReference type="EMBL" id="JAJGMW010000011">
    <property type="protein sequence ID" value="MCC4213002.1"/>
    <property type="molecule type" value="Genomic_DNA"/>
</dbReference>
<evidence type="ECO:0000313" key="6">
    <source>
        <dbReference type="EMBL" id="MCC4213002.1"/>
    </source>
</evidence>
<feature type="transmembrane region" description="Helical" evidence="5">
    <location>
        <begin position="47"/>
        <end position="80"/>
    </location>
</feature>
<comment type="caution">
    <text evidence="6">The sequence shown here is derived from an EMBL/GenBank/DDBJ whole genome shotgun (WGS) entry which is preliminary data.</text>
</comment>
<dbReference type="RefSeq" id="WP_228230068.1">
    <property type="nucleotide sequence ID" value="NZ_JAJGMW010000011.1"/>
</dbReference>
<keyword evidence="7" id="KW-1185">Reference proteome</keyword>
<feature type="transmembrane region" description="Helical" evidence="5">
    <location>
        <begin position="7"/>
        <end position="27"/>
    </location>
</feature>
<protein>
    <submittedName>
        <fullName evidence="6">DoxX family protein</fullName>
    </submittedName>
</protein>